<dbReference type="InterPro" id="IPR011013">
    <property type="entry name" value="Gal_mutarotase_sf_dom"/>
</dbReference>
<dbReference type="Pfam" id="PF01055">
    <property type="entry name" value="Glyco_hydro_31_2nd"/>
    <property type="match status" value="1"/>
</dbReference>
<organism evidence="7 8">
    <name type="scientific">Filimonas effusa</name>
    <dbReference type="NCBI Taxonomy" id="2508721"/>
    <lineage>
        <taxon>Bacteria</taxon>
        <taxon>Pseudomonadati</taxon>
        <taxon>Bacteroidota</taxon>
        <taxon>Chitinophagia</taxon>
        <taxon>Chitinophagales</taxon>
        <taxon>Chitinophagaceae</taxon>
        <taxon>Filimonas</taxon>
    </lineage>
</organism>
<evidence type="ECO:0000259" key="5">
    <source>
        <dbReference type="Pfam" id="PF17137"/>
    </source>
</evidence>
<name>A0A4Q1DCC8_9BACT</name>
<evidence type="ECO:0000256" key="2">
    <source>
        <dbReference type="RuleBase" id="RU361185"/>
    </source>
</evidence>
<dbReference type="Proteomes" id="UP000290545">
    <property type="component" value="Unassembled WGS sequence"/>
</dbReference>
<feature type="domain" description="Glycosyl hydrolase family 31 C-terminal" evidence="6">
    <location>
        <begin position="611"/>
        <end position="692"/>
    </location>
</feature>
<dbReference type="PANTHER" id="PTHR43863">
    <property type="entry name" value="HYDROLASE, PUTATIVE (AFU_ORTHOLOGUE AFUA_1G03140)-RELATED"/>
    <property type="match status" value="1"/>
</dbReference>
<evidence type="ECO:0000313" key="8">
    <source>
        <dbReference type="Proteomes" id="UP000290545"/>
    </source>
</evidence>
<dbReference type="GO" id="GO:0005975">
    <property type="term" value="P:carbohydrate metabolic process"/>
    <property type="evidence" value="ECO:0007669"/>
    <property type="project" value="InterPro"/>
</dbReference>
<dbReference type="Pfam" id="PF17137">
    <property type="entry name" value="DUF5110"/>
    <property type="match status" value="1"/>
</dbReference>
<comment type="similarity">
    <text evidence="1 2">Belongs to the glycosyl hydrolase 31 family.</text>
</comment>
<dbReference type="Gene3D" id="2.60.40.1180">
    <property type="entry name" value="Golgi alpha-mannosidase II"/>
    <property type="match status" value="2"/>
</dbReference>
<evidence type="ECO:0000256" key="1">
    <source>
        <dbReference type="ARBA" id="ARBA00007806"/>
    </source>
</evidence>
<gene>
    <name evidence="7" type="ORF">ESB13_07330</name>
</gene>
<dbReference type="GO" id="GO:0030246">
    <property type="term" value="F:carbohydrate binding"/>
    <property type="evidence" value="ECO:0007669"/>
    <property type="project" value="InterPro"/>
</dbReference>
<dbReference type="SUPFAM" id="SSF51011">
    <property type="entry name" value="Glycosyl hydrolase domain"/>
    <property type="match status" value="1"/>
</dbReference>
<dbReference type="SUPFAM" id="SSF74650">
    <property type="entry name" value="Galactose mutarotase-like"/>
    <property type="match status" value="1"/>
</dbReference>
<keyword evidence="2" id="KW-0378">Hydrolase</keyword>
<feature type="domain" description="Glycoside hydrolase family 31 TIM barrel" evidence="3">
    <location>
        <begin position="314"/>
        <end position="602"/>
    </location>
</feature>
<comment type="caution">
    <text evidence="7">The sequence shown here is derived from an EMBL/GenBank/DDBJ whole genome shotgun (WGS) entry which is preliminary data.</text>
</comment>
<dbReference type="InterPro" id="IPR051816">
    <property type="entry name" value="Glycosyl_Hydrolase_31"/>
</dbReference>
<protein>
    <submittedName>
        <fullName evidence="7">DUF5110 domain-containing protein</fullName>
    </submittedName>
</protein>
<feature type="domain" description="DUF5110" evidence="5">
    <location>
        <begin position="709"/>
        <end position="778"/>
    </location>
</feature>
<dbReference type="InterPro" id="IPR048395">
    <property type="entry name" value="Glyco_hydro_31_C"/>
</dbReference>
<dbReference type="InterPro" id="IPR025887">
    <property type="entry name" value="Glyco_hydro_31_N_dom"/>
</dbReference>
<evidence type="ECO:0000313" key="7">
    <source>
        <dbReference type="EMBL" id="RXK86608.1"/>
    </source>
</evidence>
<reference evidence="7 8" key="1">
    <citation type="submission" date="2019-01" db="EMBL/GenBank/DDBJ databases">
        <title>Filimonas sp. strain TTM-71.</title>
        <authorList>
            <person name="Chen W.-M."/>
        </authorList>
    </citation>
    <scope>NUCLEOTIDE SEQUENCE [LARGE SCALE GENOMIC DNA]</scope>
    <source>
        <strain evidence="7 8">TTM-71</strain>
    </source>
</reference>
<dbReference type="InterPro" id="IPR000322">
    <property type="entry name" value="Glyco_hydro_31_TIM"/>
</dbReference>
<dbReference type="GO" id="GO:0004553">
    <property type="term" value="F:hydrolase activity, hydrolyzing O-glycosyl compounds"/>
    <property type="evidence" value="ECO:0007669"/>
    <property type="project" value="InterPro"/>
</dbReference>
<keyword evidence="8" id="KW-1185">Reference proteome</keyword>
<dbReference type="InterPro" id="IPR017853">
    <property type="entry name" value="GH"/>
</dbReference>
<dbReference type="Gene3D" id="3.20.20.80">
    <property type="entry name" value="Glycosidases"/>
    <property type="match status" value="1"/>
</dbReference>
<dbReference type="OrthoDB" id="176168at2"/>
<dbReference type="PANTHER" id="PTHR43863:SF2">
    <property type="entry name" value="MALTASE-GLUCOAMYLASE"/>
    <property type="match status" value="1"/>
</dbReference>
<evidence type="ECO:0000259" key="3">
    <source>
        <dbReference type="Pfam" id="PF01055"/>
    </source>
</evidence>
<evidence type="ECO:0000259" key="6">
    <source>
        <dbReference type="Pfam" id="PF21365"/>
    </source>
</evidence>
<dbReference type="InterPro" id="IPR033403">
    <property type="entry name" value="DUF5110"/>
</dbReference>
<dbReference type="CDD" id="cd14752">
    <property type="entry name" value="GH31_N"/>
    <property type="match status" value="1"/>
</dbReference>
<dbReference type="Gene3D" id="2.60.40.1760">
    <property type="entry name" value="glycosyl hydrolase (family 31)"/>
    <property type="match status" value="1"/>
</dbReference>
<dbReference type="AlphaFoldDB" id="A0A4Q1DCC8"/>
<dbReference type="Pfam" id="PF13802">
    <property type="entry name" value="Gal_mutarotas_2"/>
    <property type="match status" value="1"/>
</dbReference>
<dbReference type="Pfam" id="PF21365">
    <property type="entry name" value="Glyco_hydro_31_3rd"/>
    <property type="match status" value="1"/>
</dbReference>
<sequence length="822" mass="94543">MGRLPQNGSRPVFFSITDYRRFSIKSAFFAHYIIHQIDFADMKAFVPLFLLAFVAQVTYAAERVKLQNGNYVTIDVYTPSLIRIRVSKTEKDNESLMERYGVIKTQWPPVAYQKYTDNGQLIIETASVIVRMVLADGSVLLKRKNETDNLVDTIRTTVQKNELSRGLDESLTKHFGHTLMSTGIIGDSASKQAVTSIVKNDDNIVLSISLKKGERFYGLGNASREGIQHRGHAIRMWVQYQHSESPIPYIMSTKGWGLFYNTTRLHFFDVGRFNNDKMYVYEPNQQQADYFLFAGNNMQDLLNQYTNFTGKSYVLPRWAYGLAFGSNNMENQFNVLDNAYRFRQEQIPCDIYWLEPQWMAKYYDFSTGKDWNKDKFVAQLPWTNNRRALFIRRLNNMGYKVALWMCVDHDFSIEEEDRLKVSEHKLPSGKEHWFNHLTKFVDQGVSGFKLDPARTLDQHPERAYYNGRGDDEMHMLNQTLLLKNLQQTLLKHTGKRSFQHYCGGYAGVQHYGACTLGDNGGTAATMVDLFNLGMSGNSNISCDVLDEVDPLIPGMHMGFFLPWVQLNSWAYTVYPFYFSEKDKAAFRFYDQLRYQLNPYIYSYALLAAQNGMPMARPMPLIYPHNEKLANAQKQYLFGENFLIAAFTDTIDLPEGTWIDFWTNKTYTGNQQVSCKWPEYAGGPLFIKAGAIIPYQPKTQFIDTLPPDTLMLKIYPHGRSNFTLLEDDGETHAYETGAIASTRFSCNQQGKSIDFTMAAVAGAYQGMRGRRTYQLEFYHPVRPRAVVVNGKMLQGWKYNVSRGVLACEVDADVHRSYQIKVTY</sequence>
<keyword evidence="2" id="KW-0326">Glycosidase</keyword>
<feature type="domain" description="Glycoside hydrolase family 31 N-terminal" evidence="4">
    <location>
        <begin position="72"/>
        <end position="269"/>
    </location>
</feature>
<proteinExistence type="inferred from homology"/>
<dbReference type="EMBL" id="SDHZ01000001">
    <property type="protein sequence ID" value="RXK86608.1"/>
    <property type="molecule type" value="Genomic_DNA"/>
</dbReference>
<evidence type="ECO:0000259" key="4">
    <source>
        <dbReference type="Pfam" id="PF13802"/>
    </source>
</evidence>
<accession>A0A4Q1DCC8</accession>
<dbReference type="SUPFAM" id="SSF51445">
    <property type="entry name" value="(Trans)glycosidases"/>
    <property type="match status" value="1"/>
</dbReference>
<dbReference type="InterPro" id="IPR013780">
    <property type="entry name" value="Glyco_hydro_b"/>
</dbReference>